<protein>
    <submittedName>
        <fullName evidence="2">Uncharacterized protein</fullName>
    </submittedName>
</protein>
<evidence type="ECO:0000313" key="2">
    <source>
        <dbReference type="EMBL" id="QRC98507.1"/>
    </source>
</evidence>
<dbReference type="OrthoDB" id="10673597at2759"/>
<reference evidence="3" key="1">
    <citation type="journal article" date="2021" name="BMC Genomics">
        <title>Chromosome-level genome assembly and manually-curated proteome of model necrotroph Parastagonospora nodorum Sn15 reveals a genome-wide trove of candidate effector homologs, and redundancy of virulence-related functions within an accessory chromosome.</title>
        <authorList>
            <person name="Bertazzoni S."/>
            <person name="Jones D.A.B."/>
            <person name="Phan H.T."/>
            <person name="Tan K.-C."/>
            <person name="Hane J.K."/>
        </authorList>
    </citation>
    <scope>NUCLEOTIDE SEQUENCE [LARGE SCALE GENOMIC DNA]</scope>
    <source>
        <strain evidence="3">SN15 / ATCC MYA-4574 / FGSC 10173)</strain>
    </source>
</reference>
<name>A0A7U2F4G5_PHANO</name>
<feature type="region of interest" description="Disordered" evidence="1">
    <location>
        <begin position="175"/>
        <end position="206"/>
    </location>
</feature>
<proteinExistence type="predicted"/>
<organism evidence="2 3">
    <name type="scientific">Phaeosphaeria nodorum (strain SN15 / ATCC MYA-4574 / FGSC 10173)</name>
    <name type="common">Glume blotch fungus</name>
    <name type="synonym">Parastagonospora nodorum</name>
    <dbReference type="NCBI Taxonomy" id="321614"/>
    <lineage>
        <taxon>Eukaryota</taxon>
        <taxon>Fungi</taxon>
        <taxon>Dikarya</taxon>
        <taxon>Ascomycota</taxon>
        <taxon>Pezizomycotina</taxon>
        <taxon>Dothideomycetes</taxon>
        <taxon>Pleosporomycetidae</taxon>
        <taxon>Pleosporales</taxon>
        <taxon>Pleosporineae</taxon>
        <taxon>Phaeosphaeriaceae</taxon>
        <taxon>Parastagonospora</taxon>
    </lineage>
</organism>
<sequence length="206" mass="24028">MPGTLHVSPHPDRTHIYWDLYEWLNANIPKETRVYMMPPRMIVFCPSMLPDTNKSYLPKALFVGAVNVNKRFEHVYAYRTHEGRIVFFRDCTLLELEFFDDISWNKPFTHVQQWGGDHLRKIKALCSYYYATSKQTDRFVEIGGISRAKLKEGILMICREFQGIERKKLRARMHSRAAQNDGEPTPSVVGRTQLTQGRHPRCCGHA</sequence>
<evidence type="ECO:0000256" key="1">
    <source>
        <dbReference type="SAM" id="MobiDB-lite"/>
    </source>
</evidence>
<evidence type="ECO:0000313" key="3">
    <source>
        <dbReference type="Proteomes" id="UP000663193"/>
    </source>
</evidence>
<keyword evidence="3" id="KW-1185">Reference proteome</keyword>
<gene>
    <name evidence="2" type="ORF">JI435_045600</name>
</gene>
<dbReference type="EMBL" id="CP069030">
    <property type="protein sequence ID" value="QRC98507.1"/>
    <property type="molecule type" value="Genomic_DNA"/>
</dbReference>
<dbReference type="VEuPathDB" id="FungiDB:JI435_045600"/>
<dbReference type="AlphaFoldDB" id="A0A7U2F4G5"/>
<accession>A0A7U2F4G5</accession>
<dbReference type="Proteomes" id="UP000663193">
    <property type="component" value="Chromosome 8"/>
</dbReference>